<dbReference type="Pfam" id="PF13333">
    <property type="entry name" value="rve_2"/>
    <property type="match status" value="1"/>
</dbReference>
<dbReference type="Gene3D" id="3.30.420.10">
    <property type="entry name" value="Ribonuclease H-like superfamily/Ribonuclease H"/>
    <property type="match status" value="1"/>
</dbReference>
<dbReference type="GO" id="GO:0003676">
    <property type="term" value="F:nucleic acid binding"/>
    <property type="evidence" value="ECO:0007669"/>
    <property type="project" value="InterPro"/>
</dbReference>
<evidence type="ECO:0000259" key="1">
    <source>
        <dbReference type="PROSITE" id="PS50994"/>
    </source>
</evidence>
<dbReference type="GO" id="GO:0015074">
    <property type="term" value="P:DNA integration"/>
    <property type="evidence" value="ECO:0007669"/>
    <property type="project" value="InterPro"/>
</dbReference>
<organism evidence="2 3">
    <name type="scientific">Slackia exigua (strain ATCC 700122 / DSM 15923 / CIP 105133 / JCM 11022 / KCTC 5966 / S-7)</name>
    <dbReference type="NCBI Taxonomy" id="649764"/>
    <lineage>
        <taxon>Bacteria</taxon>
        <taxon>Bacillati</taxon>
        <taxon>Actinomycetota</taxon>
        <taxon>Coriobacteriia</taxon>
        <taxon>Eggerthellales</taxon>
        <taxon>Eggerthellaceae</taxon>
        <taxon>Slackia</taxon>
    </lineage>
</organism>
<dbReference type="HOGENOM" id="CLU_027402_4_1_11"/>
<dbReference type="Pfam" id="PF00665">
    <property type="entry name" value="rve"/>
    <property type="match status" value="1"/>
</dbReference>
<protein>
    <submittedName>
        <fullName evidence="2">Integrase core domain protein</fullName>
    </submittedName>
</protein>
<dbReference type="GeneID" id="85007035"/>
<dbReference type="InterPro" id="IPR036397">
    <property type="entry name" value="RNaseH_sf"/>
</dbReference>
<comment type="caution">
    <text evidence="2">The sequence shown here is derived from an EMBL/GenBank/DDBJ whole genome shotgun (WGS) entry which is preliminary data.</text>
</comment>
<dbReference type="AlphaFoldDB" id="D0WF71"/>
<feature type="domain" description="Integrase catalytic" evidence="1">
    <location>
        <begin position="19"/>
        <end position="182"/>
    </location>
</feature>
<dbReference type="PANTHER" id="PTHR46889:SF4">
    <property type="entry name" value="TRANSPOSASE INSO FOR INSERTION SEQUENCE ELEMENT IS911B-RELATED"/>
    <property type="match status" value="1"/>
</dbReference>
<dbReference type="eggNOG" id="COG2801">
    <property type="taxonomic scope" value="Bacteria"/>
</dbReference>
<dbReference type="InterPro" id="IPR012337">
    <property type="entry name" value="RNaseH-like_sf"/>
</dbReference>
<dbReference type="InterPro" id="IPR048020">
    <property type="entry name" value="Transpos_IS3"/>
</dbReference>
<accession>D0WF71</accession>
<gene>
    <name evidence="2" type="ORF">HMPREF0762_00389</name>
</gene>
<name>D0WF71_SLAES</name>
<sequence length="204" mass="23023">MIPDEDAPARPDLIKRDFTSPLPTCKLVGDITYLRTREGWLYLATVIDLCTRMVVGWAMSERMTAGIVVEALERAWRRGYVAGNAIFHSDRGSQYTSRILARWADEHDVRLSVGRTGSCHGNAVAESFFGTLKNEMYSLRTWATREDARNGVIDYIERRYSRNRPHSTIGYQVPAKAMDAFFERTKPAAESAVDRHGCEGKMAA</sequence>
<evidence type="ECO:0000313" key="2">
    <source>
        <dbReference type="EMBL" id="EEZ61755.1"/>
    </source>
</evidence>
<dbReference type="EMBL" id="ACUX02000005">
    <property type="protein sequence ID" value="EEZ61755.1"/>
    <property type="molecule type" value="Genomic_DNA"/>
</dbReference>
<dbReference type="SUPFAM" id="SSF53098">
    <property type="entry name" value="Ribonuclease H-like"/>
    <property type="match status" value="1"/>
</dbReference>
<evidence type="ECO:0000313" key="3">
    <source>
        <dbReference type="Proteomes" id="UP000006001"/>
    </source>
</evidence>
<dbReference type="NCBIfam" id="NF033516">
    <property type="entry name" value="transpos_IS3"/>
    <property type="match status" value="1"/>
</dbReference>
<dbReference type="PANTHER" id="PTHR46889">
    <property type="entry name" value="TRANSPOSASE INSF FOR INSERTION SEQUENCE IS3B-RELATED"/>
    <property type="match status" value="1"/>
</dbReference>
<dbReference type="Proteomes" id="UP000006001">
    <property type="component" value="Unassembled WGS sequence"/>
</dbReference>
<dbReference type="InterPro" id="IPR050900">
    <property type="entry name" value="Transposase_IS3/IS150/IS904"/>
</dbReference>
<dbReference type="STRING" id="649764.HMPREF0762_00389"/>
<dbReference type="InterPro" id="IPR001584">
    <property type="entry name" value="Integrase_cat-core"/>
</dbReference>
<proteinExistence type="predicted"/>
<dbReference type="RefSeq" id="WP_006361633.1">
    <property type="nucleotide sequence ID" value="NZ_GG700630.1"/>
</dbReference>
<dbReference type="PROSITE" id="PS50994">
    <property type="entry name" value="INTEGRASE"/>
    <property type="match status" value="1"/>
</dbReference>
<reference evidence="2" key="1">
    <citation type="submission" date="2009-10" db="EMBL/GenBank/DDBJ databases">
        <authorList>
            <person name="Weinstock G."/>
            <person name="Sodergren E."/>
            <person name="Clifton S."/>
            <person name="Fulton L."/>
            <person name="Fulton B."/>
            <person name="Courtney L."/>
            <person name="Fronick C."/>
            <person name="Harrison M."/>
            <person name="Strong C."/>
            <person name="Farmer C."/>
            <person name="Delahaunty K."/>
            <person name="Markovic C."/>
            <person name="Hall O."/>
            <person name="Minx P."/>
            <person name="Tomlinson C."/>
            <person name="Mitreva M."/>
            <person name="Nelson J."/>
            <person name="Hou S."/>
            <person name="Wollam A."/>
            <person name="Pepin K.H."/>
            <person name="Johnson M."/>
            <person name="Bhonagiri V."/>
            <person name="Nash W.E."/>
            <person name="Warren W."/>
            <person name="Chinwalla A."/>
            <person name="Mardis E.R."/>
            <person name="Wilson R.K."/>
        </authorList>
    </citation>
    <scope>NUCLEOTIDE SEQUENCE [LARGE SCALE GENOMIC DNA]</scope>
    <source>
        <strain evidence="2">ATCC 700122</strain>
    </source>
</reference>
<dbReference type="OrthoDB" id="4281720at2"/>
<keyword evidence="3" id="KW-1185">Reference proteome</keyword>